<reference evidence="16" key="1">
    <citation type="submission" date="2024-07" db="EMBL/GenBank/DDBJ databases">
        <title>Two chromosome-level genome assemblies of Korean endemic species Abeliophyllum distichum and Forsythia ovata (Oleaceae).</title>
        <authorList>
            <person name="Jang H."/>
        </authorList>
    </citation>
    <scope>NUCLEOTIDE SEQUENCE [LARGE SCALE GENOMIC DNA]</scope>
</reference>
<dbReference type="Pfam" id="PF13855">
    <property type="entry name" value="LRR_8"/>
    <property type="match status" value="3"/>
</dbReference>
<dbReference type="FunFam" id="3.80.10.10:FF:000095">
    <property type="entry name" value="LRR receptor-like serine/threonine-protein kinase GSO1"/>
    <property type="match status" value="1"/>
</dbReference>
<feature type="domain" description="Leucine-rich repeat-containing N-terminal plant-type" evidence="14">
    <location>
        <begin position="34"/>
        <end position="75"/>
    </location>
</feature>
<sequence length="1134" mass="127048">MKLLRTPQFFFIVIISIFCITYIAPVYSQFKCLEDQKILLLELKDEFSFNSSASRKLVQWNENKDCCSWDGVGCDTAGHIISLELDHESIFAGLENSTSLYSLQYLEKLNLAFNCFNRIQIPRRLSNLTNLTHLNLSDSCFYGQVPVELSAMRGLVSLDLSNLNAGFQKLEIPDLKMLVQNLTELRQLYLDGVNISIKGNDWCRVLSSFLPNLRELSLVQCGLSGPIDSSLSQLHSLSVLRLDWNPLSTTVPDFFANFSKLTTLSLSYCLLQGLFPSKIFQLPTLQNLDLAYNFDLSGTLPQFLPTSSLRTMVLSYTNFSRSLPDSINNLIMLSRIELSNCKFSGPIPSTITNLTELLYLDLSFNNLTGLIPEFHMSKKLTHIDLSFNRLSGPLSSAHFEGLSNLGYIGLASNLLTGNLPSSLFVLPSLQKLVLNYNQFDGQIEELPNPVSSQLNVLDLSTNNLQGNIPSSLFVLPFLQNLFLYNNQFDGQIEEHPNPESSQLNILDLSSNNLQGNLPSSLFLFPSLQNLLLSNNHFDGQIAEIPNPVSSQLNTLDLSSNNLQGPIPKFFFKFQQLQTLSLSFNFFNGTLDLDMMRDSRNLTTLEVSHNNLSMFSSSNGNSTFSTSLDKLDLSANKLKGEIPTRFWGMTNGLRYLNLSFNQLTGFQNPYTIPIINTLDLSSNQLRGELPIPPSLSTYLEYSNNNFNALPEDIGNYISRARFFSLSNNSLTGEIPKSICNTSYLEVLDLSNNALNGSIPSCLTESNGRLGVLNLQRNMLSGNIPDTFSIGCSLKSLDLSQNFMTGRFPSSLVNCPYLEVLNIGNNSVEDTFPCMLMNTSLRVLVLRSNSFYGDLYCPGATQEWTNIQIIDLSVNKFTGDLSPSYFSNWKGMMNSNYNQQLDLRYKTADDHYIQATVMVIIKGQQMELQKILIVFTSIDFSSNKFEGNIPGSIVDLNSLYFLNLSSNAFKGTIPASIGNMKQLESLDLSMNHLTGKIPGELASLTFLAFFNLSFNKLSGSIPLGRQLQTFSADSYEGNAGLCGFPLNISCNPNIPPPKFENGRFHGKTDIDWNYIFASLGFTTGLGIFVLPLLFFPNWRERYFDQVDQVLLKIFHQQKGRKRRTGARVPRNQIRRL</sequence>
<dbReference type="Pfam" id="PF00560">
    <property type="entry name" value="LRR_1"/>
    <property type="match status" value="9"/>
</dbReference>
<dbReference type="Proteomes" id="UP001604277">
    <property type="component" value="Unassembled WGS sequence"/>
</dbReference>
<evidence type="ECO:0000256" key="5">
    <source>
        <dbReference type="ARBA" id="ARBA00022614"/>
    </source>
</evidence>
<evidence type="ECO:0000256" key="9">
    <source>
        <dbReference type="ARBA" id="ARBA00022989"/>
    </source>
</evidence>
<dbReference type="SUPFAM" id="SSF52058">
    <property type="entry name" value="L domain-like"/>
    <property type="match status" value="3"/>
</dbReference>
<keyword evidence="12" id="KW-0325">Glycoprotein</keyword>
<dbReference type="FunFam" id="3.80.10.10:FF:000213">
    <property type="entry name" value="Tyrosine-sulfated glycopeptide receptor 1"/>
    <property type="match status" value="1"/>
</dbReference>
<protein>
    <submittedName>
        <fullName evidence="15">Receptor like protein 33</fullName>
    </submittedName>
</protein>
<evidence type="ECO:0000256" key="4">
    <source>
        <dbReference type="ARBA" id="ARBA00022475"/>
    </source>
</evidence>
<proteinExistence type="inferred from homology"/>
<evidence type="ECO:0000313" key="15">
    <source>
        <dbReference type="EMBL" id="KAL2500455.1"/>
    </source>
</evidence>
<keyword evidence="7" id="KW-0732">Signal</keyword>
<dbReference type="PANTHER" id="PTHR48056">
    <property type="entry name" value="LRR RECEPTOR-LIKE SERINE/THREONINE-PROTEIN KINASE-RELATED"/>
    <property type="match status" value="1"/>
</dbReference>
<evidence type="ECO:0000256" key="10">
    <source>
        <dbReference type="ARBA" id="ARBA00023136"/>
    </source>
</evidence>
<comment type="caution">
    <text evidence="15">The sequence shown here is derived from an EMBL/GenBank/DDBJ whole genome shotgun (WGS) entry which is preliminary data.</text>
</comment>
<feature type="transmembrane region" description="Helical" evidence="13">
    <location>
        <begin position="1070"/>
        <end position="1093"/>
    </location>
</feature>
<dbReference type="InterPro" id="IPR032675">
    <property type="entry name" value="LRR_dom_sf"/>
</dbReference>
<evidence type="ECO:0000256" key="1">
    <source>
        <dbReference type="ARBA" id="ARBA00004167"/>
    </source>
</evidence>
<keyword evidence="6 13" id="KW-0812">Transmembrane</keyword>
<dbReference type="AlphaFoldDB" id="A0ABD1SIA5"/>
<dbReference type="GO" id="GO:0005886">
    <property type="term" value="C:plasma membrane"/>
    <property type="evidence" value="ECO:0007669"/>
    <property type="project" value="UniProtKB-SubCell"/>
</dbReference>
<evidence type="ECO:0000256" key="3">
    <source>
        <dbReference type="ARBA" id="ARBA00009592"/>
    </source>
</evidence>
<keyword evidence="8" id="KW-0677">Repeat</keyword>
<dbReference type="InterPro" id="IPR003591">
    <property type="entry name" value="Leu-rich_rpt_typical-subtyp"/>
</dbReference>
<evidence type="ECO:0000256" key="6">
    <source>
        <dbReference type="ARBA" id="ARBA00022692"/>
    </source>
</evidence>
<name>A0ABD1SIA5_9LAMI</name>
<dbReference type="GO" id="GO:0006952">
    <property type="term" value="P:defense response"/>
    <property type="evidence" value="ECO:0007669"/>
    <property type="project" value="UniProtKB-ARBA"/>
</dbReference>
<dbReference type="FunFam" id="3.80.10.10:FF:000041">
    <property type="entry name" value="LRR receptor-like serine/threonine-protein kinase ERECTA"/>
    <property type="match status" value="1"/>
</dbReference>
<organism evidence="15 16">
    <name type="scientific">Forsythia ovata</name>
    <dbReference type="NCBI Taxonomy" id="205694"/>
    <lineage>
        <taxon>Eukaryota</taxon>
        <taxon>Viridiplantae</taxon>
        <taxon>Streptophyta</taxon>
        <taxon>Embryophyta</taxon>
        <taxon>Tracheophyta</taxon>
        <taxon>Spermatophyta</taxon>
        <taxon>Magnoliopsida</taxon>
        <taxon>eudicotyledons</taxon>
        <taxon>Gunneridae</taxon>
        <taxon>Pentapetalae</taxon>
        <taxon>asterids</taxon>
        <taxon>lamiids</taxon>
        <taxon>Lamiales</taxon>
        <taxon>Oleaceae</taxon>
        <taxon>Forsythieae</taxon>
        <taxon>Forsythia</taxon>
    </lineage>
</organism>
<evidence type="ECO:0000256" key="13">
    <source>
        <dbReference type="SAM" id="Phobius"/>
    </source>
</evidence>
<keyword evidence="16" id="KW-1185">Reference proteome</keyword>
<keyword evidence="10 13" id="KW-0472">Membrane</keyword>
<dbReference type="GO" id="GO:0051707">
    <property type="term" value="P:response to other organism"/>
    <property type="evidence" value="ECO:0007669"/>
    <property type="project" value="UniProtKB-ARBA"/>
</dbReference>
<dbReference type="InterPro" id="IPR001611">
    <property type="entry name" value="Leu-rich_rpt"/>
</dbReference>
<evidence type="ECO:0000256" key="11">
    <source>
        <dbReference type="ARBA" id="ARBA00023170"/>
    </source>
</evidence>
<dbReference type="PANTHER" id="PTHR48056:SF85">
    <property type="entry name" value="LEUCINE-RICH REPEAT-CONTAINING N-TERMINAL PLANT-TYPE DOMAIN-CONTAINING PROTEIN"/>
    <property type="match status" value="1"/>
</dbReference>
<keyword evidence="11 15" id="KW-0675">Receptor</keyword>
<dbReference type="SMART" id="SM00369">
    <property type="entry name" value="LRR_TYP"/>
    <property type="match status" value="6"/>
</dbReference>
<keyword evidence="9 13" id="KW-1133">Transmembrane helix</keyword>
<keyword evidence="4" id="KW-1003">Cell membrane</keyword>
<evidence type="ECO:0000256" key="8">
    <source>
        <dbReference type="ARBA" id="ARBA00022737"/>
    </source>
</evidence>
<evidence type="ECO:0000313" key="16">
    <source>
        <dbReference type="Proteomes" id="UP001604277"/>
    </source>
</evidence>
<dbReference type="SUPFAM" id="SSF52047">
    <property type="entry name" value="RNI-like"/>
    <property type="match status" value="1"/>
</dbReference>
<feature type="transmembrane region" description="Helical" evidence="13">
    <location>
        <begin position="9"/>
        <end position="27"/>
    </location>
</feature>
<dbReference type="PRINTS" id="PR00019">
    <property type="entry name" value="LEURICHRPT"/>
</dbReference>
<comment type="similarity">
    <text evidence="3">Belongs to the RLP family.</text>
</comment>
<evidence type="ECO:0000256" key="12">
    <source>
        <dbReference type="ARBA" id="ARBA00023180"/>
    </source>
</evidence>
<accession>A0ABD1SIA5</accession>
<evidence type="ECO:0000256" key="7">
    <source>
        <dbReference type="ARBA" id="ARBA00022729"/>
    </source>
</evidence>
<gene>
    <name evidence="15" type="ORF">Fot_34303</name>
</gene>
<evidence type="ECO:0000256" key="2">
    <source>
        <dbReference type="ARBA" id="ARBA00004236"/>
    </source>
</evidence>
<dbReference type="Gene3D" id="3.80.10.10">
    <property type="entry name" value="Ribonuclease Inhibitor"/>
    <property type="match status" value="7"/>
</dbReference>
<keyword evidence="5" id="KW-0433">Leucine-rich repeat</keyword>
<dbReference type="EMBL" id="JBFOLJ010000010">
    <property type="protein sequence ID" value="KAL2500455.1"/>
    <property type="molecule type" value="Genomic_DNA"/>
</dbReference>
<evidence type="ECO:0000259" key="14">
    <source>
        <dbReference type="Pfam" id="PF08263"/>
    </source>
</evidence>
<dbReference type="Pfam" id="PF08263">
    <property type="entry name" value="LRRNT_2"/>
    <property type="match status" value="1"/>
</dbReference>
<dbReference type="InterPro" id="IPR013210">
    <property type="entry name" value="LRR_N_plant-typ"/>
</dbReference>
<dbReference type="InterPro" id="IPR050647">
    <property type="entry name" value="Plant_LRR-RLKs"/>
</dbReference>
<comment type="subcellular location">
    <subcellularLocation>
        <location evidence="2">Cell membrane</location>
    </subcellularLocation>
    <subcellularLocation>
        <location evidence="1">Membrane</location>
        <topology evidence="1">Single-pass membrane protein</topology>
    </subcellularLocation>
</comment>